<dbReference type="RefSeq" id="WP_025609155.1">
    <property type="nucleotide sequence ID" value="NZ_CP021235.1"/>
</dbReference>
<evidence type="ECO:0000313" key="1">
    <source>
        <dbReference type="EMBL" id="ARS37494.1"/>
    </source>
</evidence>
<reference evidence="2" key="1">
    <citation type="submission" date="2017-05" db="EMBL/GenBank/DDBJ databases">
        <authorList>
            <person name="Ray J."/>
            <person name="Price M."/>
            <person name="Deutschbauer A."/>
        </authorList>
    </citation>
    <scope>NUCLEOTIDE SEQUENCE [LARGE SCALE GENOMIC DNA]</scope>
    <source>
        <strain evidence="2">DSM 19842</strain>
    </source>
</reference>
<accession>A0A1X9YXM0</accession>
<organism evidence="1 2">
    <name type="scientific">Pontibacter actiniarum</name>
    <dbReference type="NCBI Taxonomy" id="323450"/>
    <lineage>
        <taxon>Bacteria</taxon>
        <taxon>Pseudomonadati</taxon>
        <taxon>Bacteroidota</taxon>
        <taxon>Cytophagia</taxon>
        <taxon>Cytophagales</taxon>
        <taxon>Hymenobacteraceae</taxon>
        <taxon>Pontibacter</taxon>
    </lineage>
</organism>
<sequence>MLQLDVKFRLLHEPFSGVGPLLQGSLSTKGFTITDHNDRTTLRASTRTPLLTNGFCRPTHYEEELLQRGRVPTRTFT</sequence>
<name>A0A1X9YXM0_9BACT</name>
<dbReference type="KEGG" id="pact:CA264_19840"/>
<dbReference type="Proteomes" id="UP000266292">
    <property type="component" value="Chromosome"/>
</dbReference>
<dbReference type="EMBL" id="CP021235">
    <property type="protein sequence ID" value="ARS37494.1"/>
    <property type="molecule type" value="Genomic_DNA"/>
</dbReference>
<keyword evidence="2" id="KW-1185">Reference proteome</keyword>
<proteinExistence type="predicted"/>
<protein>
    <submittedName>
        <fullName evidence="1">Uncharacterized protein</fullName>
    </submittedName>
</protein>
<dbReference type="AlphaFoldDB" id="A0A1X9YXM0"/>
<dbReference type="OrthoDB" id="9801987at2"/>
<evidence type="ECO:0000313" key="2">
    <source>
        <dbReference type="Proteomes" id="UP000266292"/>
    </source>
</evidence>
<gene>
    <name evidence="1" type="ORF">CA264_19840</name>
</gene>